<keyword evidence="6" id="KW-0539">Nucleus</keyword>
<proteinExistence type="predicted"/>
<dbReference type="PANTHER" id="PTHR45675:SF12">
    <property type="entry name" value="MYB-LIKE DNA-BINDING DOMAIN CONTAINING PROTEIN"/>
    <property type="match status" value="1"/>
</dbReference>
<evidence type="ECO:0000256" key="5">
    <source>
        <dbReference type="ARBA" id="ARBA00023163"/>
    </source>
</evidence>
<dbReference type="PANTHER" id="PTHR45675">
    <property type="entry name" value="MYB TRANSCRIPTION FACTOR-RELATED-RELATED"/>
    <property type="match status" value="1"/>
</dbReference>
<gene>
    <name evidence="11" type="primary">LOC100845362</name>
    <name evidence="10" type="ORF">BRADI_1g75595v3</name>
</gene>
<dbReference type="PROSITE" id="PS51294">
    <property type="entry name" value="HTH_MYB"/>
    <property type="match status" value="2"/>
</dbReference>
<feature type="coiled-coil region" evidence="7">
    <location>
        <begin position="147"/>
        <end position="175"/>
    </location>
</feature>
<keyword evidence="3" id="KW-0805">Transcription regulation</keyword>
<sequence length="254" mass="29409">MDAISSLMLQGGWRKGPWTELEDRLLTEYVQQQGEGSWNSVAKLTGLRRSGKSCRLRWVNYLRPDLKRGKITPDEETVILQLHAMLGNRWSAIARCLPGRTDNEIKNYWRTHFKKARPSRRARAQLLHQYQLQQQQQHRRYLHLLQQQQMQQVMEQNQQQILQQQQQQQQQQEKQLLQSPQEDDLQAMLMSIDIQGTPTANECYCPCLVTSTATTPDDVLAASVDEDDDDALWDSLWRLVDGDGRSSGGDSGEY</sequence>
<dbReference type="FunFam" id="1.10.10.60:FF:000644">
    <property type="entry name" value="MYB transcription factor"/>
    <property type="match status" value="1"/>
</dbReference>
<reference evidence="10 11" key="1">
    <citation type="journal article" date="2010" name="Nature">
        <title>Genome sequencing and analysis of the model grass Brachypodium distachyon.</title>
        <authorList>
            <consortium name="International Brachypodium Initiative"/>
        </authorList>
    </citation>
    <scope>NUCLEOTIDE SEQUENCE [LARGE SCALE GENOMIC DNA]</scope>
    <source>
        <strain evidence="10 11">Bd21</strain>
    </source>
</reference>
<reference evidence="11" key="3">
    <citation type="submission" date="2018-08" db="UniProtKB">
        <authorList>
            <consortium name="EnsemblPlants"/>
        </authorList>
    </citation>
    <scope>IDENTIFICATION</scope>
    <source>
        <strain evidence="11">cv. Bd21</strain>
    </source>
</reference>
<dbReference type="FunFam" id="1.10.10.60:FF:000011">
    <property type="entry name" value="Myb transcription factor"/>
    <property type="match status" value="1"/>
</dbReference>
<dbReference type="EnsemblPlants" id="KQK23714">
    <property type="protein sequence ID" value="KQK23714"/>
    <property type="gene ID" value="BRADI_1g75595v3"/>
</dbReference>
<keyword evidence="12" id="KW-1185">Reference proteome</keyword>
<evidence type="ECO:0000259" key="9">
    <source>
        <dbReference type="PROSITE" id="PS51294"/>
    </source>
</evidence>
<dbReference type="InterPro" id="IPR009057">
    <property type="entry name" value="Homeodomain-like_sf"/>
</dbReference>
<organism evidence="10">
    <name type="scientific">Brachypodium distachyon</name>
    <name type="common">Purple false brome</name>
    <name type="synonym">Trachynia distachya</name>
    <dbReference type="NCBI Taxonomy" id="15368"/>
    <lineage>
        <taxon>Eukaryota</taxon>
        <taxon>Viridiplantae</taxon>
        <taxon>Streptophyta</taxon>
        <taxon>Embryophyta</taxon>
        <taxon>Tracheophyta</taxon>
        <taxon>Spermatophyta</taxon>
        <taxon>Magnoliopsida</taxon>
        <taxon>Liliopsida</taxon>
        <taxon>Poales</taxon>
        <taxon>Poaceae</taxon>
        <taxon>BOP clade</taxon>
        <taxon>Pooideae</taxon>
        <taxon>Stipodae</taxon>
        <taxon>Brachypodieae</taxon>
        <taxon>Brachypodium</taxon>
    </lineage>
</organism>
<dbReference type="GO" id="GO:0006355">
    <property type="term" value="P:regulation of DNA-templated transcription"/>
    <property type="evidence" value="ECO:0000318"/>
    <property type="project" value="GO_Central"/>
</dbReference>
<accession>A0A0Q3SFB8</accession>
<feature type="domain" description="Myb-like" evidence="8">
    <location>
        <begin position="63"/>
        <end position="113"/>
    </location>
</feature>
<dbReference type="SUPFAM" id="SSF46689">
    <property type="entry name" value="Homeodomain-like"/>
    <property type="match status" value="1"/>
</dbReference>
<dbReference type="RefSeq" id="XP_003562106.1">
    <property type="nucleotide sequence ID" value="XM_003562058.3"/>
</dbReference>
<protein>
    <submittedName>
        <fullName evidence="10 11">Uncharacterized protein</fullName>
    </submittedName>
</protein>
<dbReference type="Pfam" id="PF00249">
    <property type="entry name" value="Myb_DNA-binding"/>
    <property type="match status" value="2"/>
</dbReference>
<keyword evidence="2" id="KW-0677">Repeat</keyword>
<keyword evidence="4" id="KW-0238">DNA-binding</keyword>
<name>A0A0Q3SFB8_BRADI</name>
<dbReference type="Gene3D" id="1.10.10.60">
    <property type="entry name" value="Homeodomain-like"/>
    <property type="match status" value="2"/>
</dbReference>
<dbReference type="AlphaFoldDB" id="A0A0Q3SFB8"/>
<dbReference type="CDD" id="cd00167">
    <property type="entry name" value="SANT"/>
    <property type="match status" value="2"/>
</dbReference>
<evidence type="ECO:0000256" key="2">
    <source>
        <dbReference type="ARBA" id="ARBA00022737"/>
    </source>
</evidence>
<dbReference type="SMART" id="SM00717">
    <property type="entry name" value="SANT"/>
    <property type="match status" value="2"/>
</dbReference>
<evidence type="ECO:0000256" key="1">
    <source>
        <dbReference type="ARBA" id="ARBA00004123"/>
    </source>
</evidence>
<evidence type="ECO:0000313" key="11">
    <source>
        <dbReference type="EnsemblPlants" id="KQK23714"/>
    </source>
</evidence>
<reference evidence="10" key="2">
    <citation type="submission" date="2017-06" db="EMBL/GenBank/DDBJ databases">
        <title>WGS assembly of Brachypodium distachyon.</title>
        <authorList>
            <consortium name="The International Brachypodium Initiative"/>
            <person name="Lucas S."/>
            <person name="Harmon-Smith M."/>
            <person name="Lail K."/>
            <person name="Tice H."/>
            <person name="Grimwood J."/>
            <person name="Bruce D."/>
            <person name="Barry K."/>
            <person name="Shu S."/>
            <person name="Lindquist E."/>
            <person name="Wang M."/>
            <person name="Pitluck S."/>
            <person name="Vogel J.P."/>
            <person name="Garvin D.F."/>
            <person name="Mockler T.C."/>
            <person name="Schmutz J."/>
            <person name="Rokhsar D."/>
            <person name="Bevan M.W."/>
        </authorList>
    </citation>
    <scope>NUCLEOTIDE SEQUENCE</scope>
    <source>
        <strain evidence="10">Bd21</strain>
    </source>
</reference>
<dbReference type="OrthoDB" id="2143914at2759"/>
<keyword evidence="5" id="KW-0804">Transcription</keyword>
<dbReference type="KEGG" id="bdi:100845362"/>
<feature type="domain" description="HTH myb-type" evidence="9">
    <location>
        <begin position="14"/>
        <end position="62"/>
    </location>
</feature>
<feature type="domain" description="Myb-like" evidence="8">
    <location>
        <begin position="14"/>
        <end position="62"/>
    </location>
</feature>
<evidence type="ECO:0000256" key="3">
    <source>
        <dbReference type="ARBA" id="ARBA00023015"/>
    </source>
</evidence>
<dbReference type="GO" id="GO:0005634">
    <property type="term" value="C:nucleus"/>
    <property type="evidence" value="ECO:0000318"/>
    <property type="project" value="GO_Central"/>
</dbReference>
<dbReference type="InterPro" id="IPR001005">
    <property type="entry name" value="SANT/Myb"/>
</dbReference>
<evidence type="ECO:0000256" key="7">
    <source>
        <dbReference type="SAM" id="Coils"/>
    </source>
</evidence>
<comment type="subcellular location">
    <subcellularLocation>
        <location evidence="1">Nucleus</location>
    </subcellularLocation>
</comment>
<evidence type="ECO:0000259" key="8">
    <source>
        <dbReference type="PROSITE" id="PS50090"/>
    </source>
</evidence>
<dbReference type="GeneID" id="100845362"/>
<dbReference type="InterPro" id="IPR017930">
    <property type="entry name" value="Myb_dom"/>
</dbReference>
<dbReference type="GO" id="GO:0003700">
    <property type="term" value="F:DNA-binding transcription factor activity"/>
    <property type="evidence" value="ECO:0007669"/>
    <property type="project" value="InterPro"/>
</dbReference>
<evidence type="ECO:0000313" key="12">
    <source>
        <dbReference type="Proteomes" id="UP000008810"/>
    </source>
</evidence>
<evidence type="ECO:0000256" key="4">
    <source>
        <dbReference type="ARBA" id="ARBA00023125"/>
    </source>
</evidence>
<dbReference type="Gramene" id="KQK23714">
    <property type="protein sequence ID" value="KQK23714"/>
    <property type="gene ID" value="BRADI_1g75595v3"/>
</dbReference>
<evidence type="ECO:0000256" key="6">
    <source>
        <dbReference type="ARBA" id="ARBA00023242"/>
    </source>
</evidence>
<dbReference type="GO" id="GO:0043565">
    <property type="term" value="F:sequence-specific DNA binding"/>
    <property type="evidence" value="ECO:0000318"/>
    <property type="project" value="GO_Central"/>
</dbReference>
<dbReference type="Proteomes" id="UP000008810">
    <property type="component" value="Chromosome 1"/>
</dbReference>
<feature type="domain" description="HTH myb-type" evidence="9">
    <location>
        <begin position="63"/>
        <end position="117"/>
    </location>
</feature>
<dbReference type="PROSITE" id="PS50090">
    <property type="entry name" value="MYB_LIKE"/>
    <property type="match status" value="2"/>
</dbReference>
<keyword evidence="7" id="KW-0175">Coiled coil</keyword>
<evidence type="ECO:0000313" key="10">
    <source>
        <dbReference type="EMBL" id="KQK23714.1"/>
    </source>
</evidence>
<dbReference type="InterPro" id="IPR044676">
    <property type="entry name" value="EOBI/EOBII-like_plant"/>
</dbReference>
<dbReference type="EMBL" id="CM000880">
    <property type="protein sequence ID" value="KQK23714.1"/>
    <property type="molecule type" value="Genomic_DNA"/>
</dbReference>
<dbReference type="STRING" id="15368.A0A0Q3SFB8"/>